<sequence length="129" mass="14826">MPRRRSARIRAGVPRHRTRQATTVVDGLSSRALSEILGLERSRNYLKPKDVGAAVRLWKDYVHRPERQLWQDHEWGITHGDCCDDPFEARALLDVVMQAMSPRQARELRQIVSRCDAVWNAPSPPYDPG</sequence>
<dbReference type="Proteomes" id="UP001243364">
    <property type="component" value="Unassembled WGS sequence"/>
</dbReference>
<proteinExistence type="predicted"/>
<gene>
    <name evidence="1" type="ORF">QFZ56_000331</name>
</gene>
<organism evidence="1 2">
    <name type="scientific">Streptomyces achromogenes</name>
    <dbReference type="NCBI Taxonomy" id="67255"/>
    <lineage>
        <taxon>Bacteria</taxon>
        <taxon>Bacillati</taxon>
        <taxon>Actinomycetota</taxon>
        <taxon>Actinomycetes</taxon>
        <taxon>Kitasatosporales</taxon>
        <taxon>Streptomycetaceae</taxon>
        <taxon>Streptomyces</taxon>
    </lineage>
</organism>
<dbReference type="EMBL" id="JAUSYA010000001">
    <property type="protein sequence ID" value="MDQ0681368.1"/>
    <property type="molecule type" value="Genomic_DNA"/>
</dbReference>
<name>A0ABU0PSK7_STRAH</name>
<protein>
    <submittedName>
        <fullName evidence="1">Uncharacterized protein</fullName>
    </submittedName>
</protein>
<keyword evidence="2" id="KW-1185">Reference proteome</keyword>
<dbReference type="RefSeq" id="WP_307039359.1">
    <property type="nucleotide sequence ID" value="NZ_JAUSYA010000001.1"/>
</dbReference>
<accession>A0ABU0PSK7</accession>
<evidence type="ECO:0000313" key="1">
    <source>
        <dbReference type="EMBL" id="MDQ0681368.1"/>
    </source>
</evidence>
<reference evidence="1 2" key="1">
    <citation type="submission" date="2023-07" db="EMBL/GenBank/DDBJ databases">
        <title>Comparative genomics of wheat-associated soil bacteria to identify genetic determinants of phenazine resistance.</title>
        <authorList>
            <person name="Mouncey N."/>
        </authorList>
    </citation>
    <scope>NUCLEOTIDE SEQUENCE [LARGE SCALE GENOMIC DNA]</scope>
    <source>
        <strain evidence="1 2">W4I19-2</strain>
    </source>
</reference>
<evidence type="ECO:0000313" key="2">
    <source>
        <dbReference type="Proteomes" id="UP001243364"/>
    </source>
</evidence>
<comment type="caution">
    <text evidence="1">The sequence shown here is derived from an EMBL/GenBank/DDBJ whole genome shotgun (WGS) entry which is preliminary data.</text>
</comment>